<protein>
    <submittedName>
        <fullName evidence="2">Uncharacterized protein</fullName>
    </submittedName>
</protein>
<sequence length="157" mass="17007">MYPLMTSKSSAGDSSSESSAGPSRKRYRSPTATATSPVHSKRGLVPSRSDLLPSRKRFRDSISPGDSVEEDIDTDVLEDIKADATSVEVAIDMDVEVVIDIGIGMEVDVSIDVEDVVESSDRGTMKVRVDMDDGIDILDGMLKSDIVERLEQVEEGL</sequence>
<proteinExistence type="predicted"/>
<comment type="caution">
    <text evidence="2">The sequence shown here is derived from an EMBL/GenBank/DDBJ whole genome shotgun (WGS) entry which is preliminary data.</text>
</comment>
<accession>A0A699KFQ3</accession>
<name>A0A699KFQ3_TANCI</name>
<gene>
    <name evidence="2" type="ORF">Tci_664461</name>
</gene>
<evidence type="ECO:0000256" key="1">
    <source>
        <dbReference type="SAM" id="MobiDB-lite"/>
    </source>
</evidence>
<feature type="region of interest" description="Disordered" evidence="1">
    <location>
        <begin position="1"/>
        <end position="70"/>
    </location>
</feature>
<evidence type="ECO:0000313" key="2">
    <source>
        <dbReference type="EMBL" id="GFA92489.1"/>
    </source>
</evidence>
<dbReference type="EMBL" id="BKCJ010515301">
    <property type="protein sequence ID" value="GFA92489.1"/>
    <property type="molecule type" value="Genomic_DNA"/>
</dbReference>
<feature type="compositionally biased region" description="Low complexity" evidence="1">
    <location>
        <begin position="7"/>
        <end position="22"/>
    </location>
</feature>
<reference evidence="2" key="1">
    <citation type="journal article" date="2019" name="Sci. Rep.">
        <title>Draft genome of Tanacetum cinerariifolium, the natural source of mosquito coil.</title>
        <authorList>
            <person name="Yamashiro T."/>
            <person name="Shiraishi A."/>
            <person name="Satake H."/>
            <person name="Nakayama K."/>
        </authorList>
    </citation>
    <scope>NUCLEOTIDE SEQUENCE</scope>
</reference>
<organism evidence="2">
    <name type="scientific">Tanacetum cinerariifolium</name>
    <name type="common">Dalmatian daisy</name>
    <name type="synonym">Chrysanthemum cinerariifolium</name>
    <dbReference type="NCBI Taxonomy" id="118510"/>
    <lineage>
        <taxon>Eukaryota</taxon>
        <taxon>Viridiplantae</taxon>
        <taxon>Streptophyta</taxon>
        <taxon>Embryophyta</taxon>
        <taxon>Tracheophyta</taxon>
        <taxon>Spermatophyta</taxon>
        <taxon>Magnoliopsida</taxon>
        <taxon>eudicotyledons</taxon>
        <taxon>Gunneridae</taxon>
        <taxon>Pentapetalae</taxon>
        <taxon>asterids</taxon>
        <taxon>campanulids</taxon>
        <taxon>Asterales</taxon>
        <taxon>Asteraceae</taxon>
        <taxon>Asteroideae</taxon>
        <taxon>Anthemideae</taxon>
        <taxon>Anthemidinae</taxon>
        <taxon>Tanacetum</taxon>
    </lineage>
</organism>
<dbReference type="AlphaFoldDB" id="A0A699KFQ3"/>